<feature type="signal peptide" evidence="1">
    <location>
        <begin position="1"/>
        <end position="21"/>
    </location>
</feature>
<dbReference type="Proteomes" id="UP001556367">
    <property type="component" value="Unassembled WGS sequence"/>
</dbReference>
<reference evidence="3" key="1">
    <citation type="submission" date="2024-06" db="EMBL/GenBank/DDBJ databases">
        <title>Multi-omics analyses provide insights into the biosynthesis of the anticancer antibiotic pleurotin in Hohenbuehelia grisea.</title>
        <authorList>
            <person name="Weaver J.A."/>
            <person name="Alberti F."/>
        </authorList>
    </citation>
    <scope>NUCLEOTIDE SEQUENCE [LARGE SCALE GENOMIC DNA]</scope>
    <source>
        <strain evidence="3">T-177</strain>
    </source>
</reference>
<organism evidence="2 3">
    <name type="scientific">Hohenbuehelia grisea</name>
    <dbReference type="NCBI Taxonomy" id="104357"/>
    <lineage>
        <taxon>Eukaryota</taxon>
        <taxon>Fungi</taxon>
        <taxon>Dikarya</taxon>
        <taxon>Basidiomycota</taxon>
        <taxon>Agaricomycotina</taxon>
        <taxon>Agaricomycetes</taxon>
        <taxon>Agaricomycetidae</taxon>
        <taxon>Agaricales</taxon>
        <taxon>Pleurotineae</taxon>
        <taxon>Pleurotaceae</taxon>
        <taxon>Hohenbuehelia</taxon>
    </lineage>
</organism>
<sequence length="183" mass="20481">MHLIVSLVVLICVLVKMEIRAAAVHATFHVHYPWLTRGPNPPTRSGLRAFNPFCRQIIHNPQKFSGWQPTFVSFSGMAGDLVSVSYTRNRAPRSAADFPFHIATDVPIAPSGQLCFDVQLPEPAWDLEYGVLLFEARDPKTKELVGYHCSDIRLVDEVALGSEHPAMCARNNETLIPMPKEFL</sequence>
<protein>
    <submittedName>
        <fullName evidence="2">Uncharacterized protein</fullName>
    </submittedName>
</protein>
<comment type="caution">
    <text evidence="2">The sequence shown here is derived from an EMBL/GenBank/DDBJ whole genome shotgun (WGS) entry which is preliminary data.</text>
</comment>
<gene>
    <name evidence="2" type="ORF">HGRIS_002047</name>
</gene>
<feature type="chain" id="PRO_5047326870" evidence="1">
    <location>
        <begin position="22"/>
        <end position="183"/>
    </location>
</feature>
<evidence type="ECO:0000256" key="1">
    <source>
        <dbReference type="SAM" id="SignalP"/>
    </source>
</evidence>
<keyword evidence="1" id="KW-0732">Signal</keyword>
<proteinExistence type="predicted"/>
<accession>A0ABR3JK38</accession>
<keyword evidence="3" id="KW-1185">Reference proteome</keyword>
<evidence type="ECO:0000313" key="2">
    <source>
        <dbReference type="EMBL" id="KAL0955845.1"/>
    </source>
</evidence>
<dbReference type="EMBL" id="JASNQZ010000006">
    <property type="protein sequence ID" value="KAL0955845.1"/>
    <property type="molecule type" value="Genomic_DNA"/>
</dbReference>
<evidence type="ECO:0000313" key="3">
    <source>
        <dbReference type="Proteomes" id="UP001556367"/>
    </source>
</evidence>
<name>A0ABR3JK38_9AGAR</name>